<dbReference type="GeneID" id="93351567"/>
<keyword evidence="1" id="KW-0812">Transmembrane</keyword>
<feature type="transmembrane region" description="Helical" evidence="1">
    <location>
        <begin position="55"/>
        <end position="73"/>
    </location>
</feature>
<keyword evidence="1" id="KW-0472">Membrane</keyword>
<evidence type="ECO:0000256" key="1">
    <source>
        <dbReference type="SAM" id="Phobius"/>
    </source>
</evidence>
<organism evidence="2 3">
    <name type="scientific">Neisseria elongata</name>
    <dbReference type="NCBI Taxonomy" id="495"/>
    <lineage>
        <taxon>Bacteria</taxon>
        <taxon>Pseudomonadati</taxon>
        <taxon>Pseudomonadota</taxon>
        <taxon>Betaproteobacteria</taxon>
        <taxon>Neisseriales</taxon>
        <taxon>Neisseriaceae</taxon>
        <taxon>Neisseria</taxon>
    </lineage>
</organism>
<dbReference type="EMBL" id="UGQW01000002">
    <property type="protein sequence ID" value="STZ67091.1"/>
    <property type="molecule type" value="Genomic_DNA"/>
</dbReference>
<name>A0A378TWC5_NEIEL</name>
<proteinExistence type="predicted"/>
<feature type="transmembrane region" description="Helical" evidence="1">
    <location>
        <begin position="27"/>
        <end position="48"/>
    </location>
</feature>
<dbReference type="RefSeq" id="WP_003770161.1">
    <property type="nucleotide sequence ID" value="NZ_BTPO01000013.1"/>
</dbReference>
<accession>A0A378TWC5</accession>
<protein>
    <submittedName>
        <fullName evidence="2">Uncharacterized protein</fullName>
    </submittedName>
</protein>
<evidence type="ECO:0000313" key="2">
    <source>
        <dbReference type="EMBL" id="STZ67091.1"/>
    </source>
</evidence>
<reference evidence="2 3" key="1">
    <citation type="submission" date="2018-06" db="EMBL/GenBank/DDBJ databases">
        <authorList>
            <consortium name="Pathogen Informatics"/>
            <person name="Doyle S."/>
        </authorList>
    </citation>
    <scope>NUCLEOTIDE SEQUENCE [LARGE SCALE GENOMIC DNA]</scope>
    <source>
        <strain evidence="2 3">NCTC10660</strain>
    </source>
</reference>
<evidence type="ECO:0000313" key="3">
    <source>
        <dbReference type="Proteomes" id="UP000254927"/>
    </source>
</evidence>
<sequence length="113" mass="12292">MRQSSLFFPLLLITVGAAWFLKSTDILPATSTLIAAAFATVGVLVLLMDGINKQSVVAGPLLVYVGAAIYLRNTYWIELSPLIALGMMIFGCLLLLSRSSLVPYKTQKNPPQY</sequence>
<dbReference type="Proteomes" id="UP000254927">
    <property type="component" value="Unassembled WGS sequence"/>
</dbReference>
<dbReference type="AlphaFoldDB" id="A0A378TWC5"/>
<keyword evidence="1" id="KW-1133">Transmembrane helix</keyword>
<feature type="transmembrane region" description="Helical" evidence="1">
    <location>
        <begin position="79"/>
        <end position="96"/>
    </location>
</feature>
<gene>
    <name evidence="2" type="ORF">NCTC10660_00561</name>
</gene>